<accession>A0A6F8Z3R7</accession>
<protein>
    <submittedName>
        <fullName evidence="1">Uncharacterized protein</fullName>
    </submittedName>
</protein>
<geneLocation type="plasmid" evidence="2">
    <name>pMyNCGM079</name>
</geneLocation>
<reference evidence="1" key="1">
    <citation type="submission" date="2020-04" db="EMBL/GenBank/DDBJ databases">
        <title>Complete sequence of Klebsiella pneumonia MyNCGM076 NDM containing plasmid.</title>
        <authorList>
            <person name="Lu Y."/>
            <person name="Tada T."/>
            <person name="Kirikae T."/>
        </authorList>
    </citation>
    <scope>NUCLEOTIDE SEQUENCE</scope>
    <source>
        <strain evidence="1">MyNCGM076</strain>
        <plasmid evidence="1">pMyNCGM076</plasmid>
    </source>
</reference>
<name>A0A6F8Z3R7_KLEPN</name>
<proteinExistence type="predicted"/>
<sequence length="63" mass="7224">MVYTSYTLILPIPVTAYSEFEETRANYKSEGECIKKLIAQGRERIDIGTSNGTCYYIPNGYYK</sequence>
<dbReference type="EMBL" id="LC536681">
    <property type="protein sequence ID" value="BCD40533.1"/>
    <property type="molecule type" value="Genomic_DNA"/>
</dbReference>
<organism evidence="1">
    <name type="scientific">Klebsiella pneumoniae</name>
    <dbReference type="NCBI Taxonomy" id="573"/>
    <lineage>
        <taxon>Bacteria</taxon>
        <taxon>Pseudomonadati</taxon>
        <taxon>Pseudomonadota</taxon>
        <taxon>Gammaproteobacteria</taxon>
        <taxon>Enterobacterales</taxon>
        <taxon>Enterobacteriaceae</taxon>
        <taxon>Klebsiella/Raoultella group</taxon>
        <taxon>Klebsiella</taxon>
        <taxon>Klebsiella pneumoniae complex</taxon>
    </lineage>
</organism>
<evidence type="ECO:0000313" key="2">
    <source>
        <dbReference type="EMBL" id="BCD40726.1"/>
    </source>
</evidence>
<keyword evidence="1" id="KW-0614">Plasmid</keyword>
<dbReference type="RefSeq" id="WP_176701448.1">
    <property type="nucleotide sequence ID" value="NZ_FLXH01000018.1"/>
</dbReference>
<dbReference type="AlphaFoldDB" id="A0A6F8Z3R7"/>
<geneLocation type="plasmid" evidence="1">
    <name>pMyNCGM076</name>
</geneLocation>
<evidence type="ECO:0000313" key="1">
    <source>
        <dbReference type="EMBL" id="BCD40533.1"/>
    </source>
</evidence>
<dbReference type="EMBL" id="LC536682">
    <property type="protein sequence ID" value="BCD40726.1"/>
    <property type="molecule type" value="Genomic_DNA"/>
</dbReference>
<reference evidence="2" key="2">
    <citation type="submission" date="2020-04" db="EMBL/GenBank/DDBJ databases">
        <title>Complete sequence of Klebsiella pneumonia MyNCGM079 NDM containing plasmid.</title>
        <authorList>
            <person name="Lu Y."/>
            <person name="Tada T."/>
            <person name="Kirikae T."/>
        </authorList>
    </citation>
    <scope>NUCLEOTIDE SEQUENCE</scope>
    <source>
        <strain evidence="2">MyNCGM079</strain>
        <plasmid evidence="2">pMyNCGM079</plasmid>
    </source>
</reference>